<dbReference type="Pfam" id="PF02519">
    <property type="entry name" value="Auxin_inducible"/>
    <property type="match status" value="1"/>
</dbReference>
<organism evidence="2 3">
    <name type="scientific">Citrullus colocynthis</name>
    <name type="common">colocynth</name>
    <dbReference type="NCBI Taxonomy" id="252529"/>
    <lineage>
        <taxon>Eukaryota</taxon>
        <taxon>Viridiplantae</taxon>
        <taxon>Streptophyta</taxon>
        <taxon>Embryophyta</taxon>
        <taxon>Tracheophyta</taxon>
        <taxon>Spermatophyta</taxon>
        <taxon>Magnoliopsida</taxon>
        <taxon>eudicotyledons</taxon>
        <taxon>Gunneridae</taxon>
        <taxon>Pentapetalae</taxon>
        <taxon>rosids</taxon>
        <taxon>fabids</taxon>
        <taxon>Cucurbitales</taxon>
        <taxon>Cucurbitaceae</taxon>
        <taxon>Benincaseae</taxon>
        <taxon>Citrullus</taxon>
    </lineage>
</organism>
<keyword evidence="3" id="KW-1185">Reference proteome</keyword>
<dbReference type="Proteomes" id="UP001642487">
    <property type="component" value="Chromosome 7"/>
</dbReference>
<gene>
    <name evidence="2" type="ORF">CITCOLO1_LOCUS18859</name>
</gene>
<dbReference type="EMBL" id="OZ021741">
    <property type="protein sequence ID" value="CAK9326506.1"/>
    <property type="molecule type" value="Genomic_DNA"/>
</dbReference>
<comment type="similarity">
    <text evidence="1">Belongs to the ARG7 family.</text>
</comment>
<evidence type="ECO:0000256" key="1">
    <source>
        <dbReference type="ARBA" id="ARBA00006974"/>
    </source>
</evidence>
<proteinExistence type="inferred from homology"/>
<name>A0ABP0Z1E0_9ROSI</name>
<evidence type="ECO:0000313" key="2">
    <source>
        <dbReference type="EMBL" id="CAK9326506.1"/>
    </source>
</evidence>
<sequence length="228" mass="25995">MGFRLARMVNAVQNIRLSSLTTNHRSSPIRKGYCAVYVGESQKRRFVIPIAYLNEPFFKDLLSQVEEEFGYNHPMGGLTIPCSDDTFMDLISRLNDQRLVLEGSMVEQDPVLQSLWFSLPFNYSLYLEPHSLSLEPSFVIQENIMTLADKNFNFGTFKDIIANKDLVVGDAVKLGSNTSLFHGSSARLQQHISLQELLHLKRDQTVRSYFLSPELKLQVGRQSHVKPL</sequence>
<reference evidence="2 3" key="1">
    <citation type="submission" date="2024-03" db="EMBL/GenBank/DDBJ databases">
        <authorList>
            <person name="Gkanogiannis A."/>
            <person name="Becerra Lopez-Lavalle L."/>
        </authorList>
    </citation>
    <scope>NUCLEOTIDE SEQUENCE [LARGE SCALE GENOMIC DNA]</scope>
</reference>
<evidence type="ECO:0000313" key="3">
    <source>
        <dbReference type="Proteomes" id="UP001642487"/>
    </source>
</evidence>
<dbReference type="PANTHER" id="PTHR31929">
    <property type="entry name" value="SAUR-LIKE AUXIN-RESPONSIVE PROTEIN FAMILY-RELATED"/>
    <property type="match status" value="1"/>
</dbReference>
<evidence type="ECO:0008006" key="4">
    <source>
        <dbReference type="Google" id="ProtNLM"/>
    </source>
</evidence>
<protein>
    <recommendedName>
        <fullName evidence="4">Small auxin up regulated protein</fullName>
    </recommendedName>
</protein>
<dbReference type="InterPro" id="IPR003676">
    <property type="entry name" value="SAUR_fam"/>
</dbReference>
<accession>A0ABP0Z1E0</accession>